<dbReference type="InterPro" id="IPR021109">
    <property type="entry name" value="Peptidase_aspartic_dom_sf"/>
</dbReference>
<evidence type="ECO:0000313" key="2">
    <source>
        <dbReference type="Proteomes" id="UP001164746"/>
    </source>
</evidence>
<proteinExistence type="predicted"/>
<organism evidence="1 2">
    <name type="scientific">Mya arenaria</name>
    <name type="common">Soft-shell clam</name>
    <dbReference type="NCBI Taxonomy" id="6604"/>
    <lineage>
        <taxon>Eukaryota</taxon>
        <taxon>Metazoa</taxon>
        <taxon>Spiralia</taxon>
        <taxon>Lophotrochozoa</taxon>
        <taxon>Mollusca</taxon>
        <taxon>Bivalvia</taxon>
        <taxon>Autobranchia</taxon>
        <taxon>Heteroconchia</taxon>
        <taxon>Euheterodonta</taxon>
        <taxon>Imparidentia</taxon>
        <taxon>Neoheterodontei</taxon>
        <taxon>Myida</taxon>
        <taxon>Myoidea</taxon>
        <taxon>Myidae</taxon>
        <taxon>Mya</taxon>
    </lineage>
</organism>
<accession>A0ABY7EBW4</accession>
<dbReference type="SUPFAM" id="SSF50630">
    <property type="entry name" value="Acid proteases"/>
    <property type="match status" value="1"/>
</dbReference>
<dbReference type="EMBL" id="CP111017">
    <property type="protein sequence ID" value="WAR07365.1"/>
    <property type="molecule type" value="Genomic_DNA"/>
</dbReference>
<dbReference type="Gene3D" id="2.40.70.10">
    <property type="entry name" value="Acid Proteases"/>
    <property type="match status" value="1"/>
</dbReference>
<evidence type="ECO:0000313" key="1">
    <source>
        <dbReference type="EMBL" id="WAR07365.1"/>
    </source>
</evidence>
<gene>
    <name evidence="1" type="ORF">MAR_017323</name>
</gene>
<keyword evidence="2" id="KW-1185">Reference proteome</keyword>
<evidence type="ECO:0008006" key="3">
    <source>
        <dbReference type="Google" id="ProtNLM"/>
    </source>
</evidence>
<reference evidence="1" key="1">
    <citation type="submission" date="2022-11" db="EMBL/GenBank/DDBJ databases">
        <title>Centuries of genome instability and evolution in soft-shell clam transmissible cancer (bioRxiv).</title>
        <authorList>
            <person name="Hart S.F.M."/>
            <person name="Yonemitsu M.A."/>
            <person name="Giersch R.M."/>
            <person name="Beal B.F."/>
            <person name="Arriagada G."/>
            <person name="Davis B.W."/>
            <person name="Ostrander E.A."/>
            <person name="Goff S.P."/>
            <person name="Metzger M.J."/>
        </authorList>
    </citation>
    <scope>NUCLEOTIDE SEQUENCE</scope>
    <source>
        <strain evidence="1">MELC-2E11</strain>
        <tissue evidence="1">Siphon/mantle</tissue>
    </source>
</reference>
<protein>
    <recommendedName>
        <fullName evidence="3">Peptidase A2 domain-containing protein</fullName>
    </recommendedName>
</protein>
<feature type="non-terminal residue" evidence="1">
    <location>
        <position position="1"/>
    </location>
</feature>
<dbReference type="Proteomes" id="UP001164746">
    <property type="component" value="Chromosome 6"/>
</dbReference>
<name>A0ABY7EBW4_MYAAR</name>
<sequence>QTFKLERTHSRDRRSVHSQKGFIYEDEHISHNAERRDLPLTDTIYIVGSVEIVSTNFVLDTGAMKTVIPIANRPVITKKGTLVHAGGEQLNVLGKCHLSKKLGFVNISSEVAIPDISDDVLLGMDILNGKMGKSADIILSQNKIILDGIEIPCHTNKTNQIRSVIAADHYVIQGESEQIIDVYIKRFESDYNVANPTVLIEPSNNFKE</sequence>